<dbReference type="EMBL" id="JAULSW010000010">
    <property type="protein sequence ID" value="KAK3368097.1"/>
    <property type="molecule type" value="Genomic_DNA"/>
</dbReference>
<accession>A0AAE0N2A8</accession>
<evidence type="ECO:0000313" key="3">
    <source>
        <dbReference type="Proteomes" id="UP001285441"/>
    </source>
</evidence>
<feature type="region of interest" description="Disordered" evidence="1">
    <location>
        <begin position="35"/>
        <end position="71"/>
    </location>
</feature>
<dbReference type="Proteomes" id="UP001285441">
    <property type="component" value="Unassembled WGS sequence"/>
</dbReference>
<sequence length="71" mass="7994">MYSRRIFPSLMVIILGSKISTTMVWFSSSCALSHARNHGSDHVTNTFTQPPLKKRKKRHFSLPPPGVHSTS</sequence>
<protein>
    <submittedName>
        <fullName evidence="2">Uncharacterized protein</fullName>
    </submittedName>
</protein>
<name>A0AAE0N2A8_9PEZI</name>
<comment type="caution">
    <text evidence="2">The sequence shown here is derived from an EMBL/GenBank/DDBJ whole genome shotgun (WGS) entry which is preliminary data.</text>
</comment>
<reference evidence="2" key="1">
    <citation type="journal article" date="2023" name="Mol. Phylogenet. Evol.">
        <title>Genome-scale phylogeny and comparative genomics of the fungal order Sordariales.</title>
        <authorList>
            <person name="Hensen N."/>
            <person name="Bonometti L."/>
            <person name="Westerberg I."/>
            <person name="Brannstrom I.O."/>
            <person name="Guillou S."/>
            <person name="Cros-Aarteil S."/>
            <person name="Calhoun S."/>
            <person name="Haridas S."/>
            <person name="Kuo A."/>
            <person name="Mondo S."/>
            <person name="Pangilinan J."/>
            <person name="Riley R."/>
            <person name="LaButti K."/>
            <person name="Andreopoulos B."/>
            <person name="Lipzen A."/>
            <person name="Chen C."/>
            <person name="Yan M."/>
            <person name="Daum C."/>
            <person name="Ng V."/>
            <person name="Clum A."/>
            <person name="Steindorff A."/>
            <person name="Ohm R.A."/>
            <person name="Martin F."/>
            <person name="Silar P."/>
            <person name="Natvig D.O."/>
            <person name="Lalanne C."/>
            <person name="Gautier V."/>
            <person name="Ament-Velasquez S.L."/>
            <person name="Kruys A."/>
            <person name="Hutchinson M.I."/>
            <person name="Powell A.J."/>
            <person name="Barry K."/>
            <person name="Miller A.N."/>
            <person name="Grigoriev I.V."/>
            <person name="Debuchy R."/>
            <person name="Gladieux P."/>
            <person name="Hiltunen Thoren M."/>
            <person name="Johannesson H."/>
        </authorList>
    </citation>
    <scope>NUCLEOTIDE SEQUENCE</scope>
    <source>
        <strain evidence="2">CBS 232.78</strain>
    </source>
</reference>
<evidence type="ECO:0000313" key="2">
    <source>
        <dbReference type="EMBL" id="KAK3368097.1"/>
    </source>
</evidence>
<keyword evidence="3" id="KW-1185">Reference proteome</keyword>
<evidence type="ECO:0000256" key="1">
    <source>
        <dbReference type="SAM" id="MobiDB-lite"/>
    </source>
</evidence>
<organism evidence="2 3">
    <name type="scientific">Podospora didyma</name>
    <dbReference type="NCBI Taxonomy" id="330526"/>
    <lineage>
        <taxon>Eukaryota</taxon>
        <taxon>Fungi</taxon>
        <taxon>Dikarya</taxon>
        <taxon>Ascomycota</taxon>
        <taxon>Pezizomycotina</taxon>
        <taxon>Sordariomycetes</taxon>
        <taxon>Sordariomycetidae</taxon>
        <taxon>Sordariales</taxon>
        <taxon>Podosporaceae</taxon>
        <taxon>Podospora</taxon>
    </lineage>
</organism>
<feature type="compositionally biased region" description="Pro residues" evidence="1">
    <location>
        <begin position="62"/>
        <end position="71"/>
    </location>
</feature>
<dbReference type="AlphaFoldDB" id="A0AAE0N2A8"/>
<gene>
    <name evidence="2" type="ORF">B0H63DRAFT_69000</name>
</gene>
<reference evidence="2" key="2">
    <citation type="submission" date="2023-06" db="EMBL/GenBank/DDBJ databases">
        <authorList>
            <consortium name="Lawrence Berkeley National Laboratory"/>
            <person name="Haridas S."/>
            <person name="Hensen N."/>
            <person name="Bonometti L."/>
            <person name="Westerberg I."/>
            <person name="Brannstrom I.O."/>
            <person name="Guillou S."/>
            <person name="Cros-Aarteil S."/>
            <person name="Calhoun S."/>
            <person name="Kuo A."/>
            <person name="Mondo S."/>
            <person name="Pangilinan J."/>
            <person name="Riley R."/>
            <person name="LaButti K."/>
            <person name="Andreopoulos B."/>
            <person name="Lipzen A."/>
            <person name="Chen C."/>
            <person name="Yanf M."/>
            <person name="Daum C."/>
            <person name="Ng V."/>
            <person name="Clum A."/>
            <person name="Steindorff A."/>
            <person name="Ohm R."/>
            <person name="Martin F."/>
            <person name="Silar P."/>
            <person name="Natvig D."/>
            <person name="Lalanne C."/>
            <person name="Gautier V."/>
            <person name="Ament-velasquez S.L."/>
            <person name="Kruys A."/>
            <person name="Hutchinson M.I."/>
            <person name="Powell A.J."/>
            <person name="Barry K."/>
            <person name="Miller A.N."/>
            <person name="Grigoriev I.V."/>
            <person name="Debuchy R."/>
            <person name="Gladieux P."/>
            <person name="Thoren M.H."/>
            <person name="Johannesson H."/>
        </authorList>
    </citation>
    <scope>NUCLEOTIDE SEQUENCE</scope>
    <source>
        <strain evidence="2">CBS 232.78</strain>
    </source>
</reference>
<dbReference type="PROSITE" id="PS51257">
    <property type="entry name" value="PROKAR_LIPOPROTEIN"/>
    <property type="match status" value="1"/>
</dbReference>
<proteinExistence type="predicted"/>